<accession>A0A2C5YTI3</accession>
<dbReference type="PANTHER" id="PTHR31845:SF17">
    <property type="entry name" value="ZN(II)2CYS6 TRANSCRIPTION FACTOR (EUROFUNG)"/>
    <property type="match status" value="1"/>
</dbReference>
<proteinExistence type="predicted"/>
<evidence type="ECO:0000256" key="6">
    <source>
        <dbReference type="SAM" id="MobiDB-lite"/>
    </source>
</evidence>
<name>A0A2C5YTI3_9HYPO</name>
<dbReference type="GO" id="GO:0000981">
    <property type="term" value="F:DNA-binding transcription factor activity, RNA polymerase II-specific"/>
    <property type="evidence" value="ECO:0007669"/>
    <property type="project" value="TreeGrafter"/>
</dbReference>
<comment type="caution">
    <text evidence="7">The sequence shown here is derived from an EMBL/GenBank/DDBJ whole genome shotgun (WGS) entry which is preliminary data.</text>
</comment>
<evidence type="ECO:0000256" key="5">
    <source>
        <dbReference type="ARBA" id="ARBA00023242"/>
    </source>
</evidence>
<keyword evidence="4" id="KW-0804">Transcription</keyword>
<dbReference type="EMBL" id="NJEU01000773">
    <property type="protein sequence ID" value="PHH70642.1"/>
    <property type="molecule type" value="Genomic_DNA"/>
</dbReference>
<reference evidence="7 8" key="1">
    <citation type="submission" date="2017-06" db="EMBL/GenBank/DDBJ databases">
        <title>Ant-infecting Ophiocordyceps genomes reveal a high diversity of potential behavioral manipulation genes and a possible major role for enterotoxins.</title>
        <authorList>
            <person name="De Bekker C."/>
            <person name="Evans H.C."/>
            <person name="Brachmann A."/>
            <person name="Hughes D.P."/>
        </authorList>
    </citation>
    <scope>NUCLEOTIDE SEQUENCE [LARGE SCALE GENOMIC DNA]</scope>
    <source>
        <strain evidence="7 8">1348a</strain>
    </source>
</reference>
<feature type="compositionally biased region" description="Low complexity" evidence="6">
    <location>
        <begin position="29"/>
        <end position="48"/>
    </location>
</feature>
<sequence>MRSTGCANCWARRLATALESIDVPPTDWPPASDAPSSSRADTTTADSPQPGFVQSNDDGLGVDDAENPLELLARVSYIQPLSKSMLESERQQDFFTSARVSLDIGNDIDPISLGLVTQAEADDLFSFFHSKLAHTRWGLDSRIYTVTYVRSRSAFLCTSLMAAAALFMPDAAALSKRLSNHVKTLAHRVMVQRHRSVEIVLAFMVNIPWMFPGKQSTDDEACVYISLATSIAMDLSLHKIIVPFETLEQGSRLSLTRGDCLDTRAALAIDGLGNIDPSSETGSLLLRGRERCWISLFVLERG</sequence>
<dbReference type="PANTHER" id="PTHR31845">
    <property type="entry name" value="FINGER DOMAIN PROTEIN, PUTATIVE-RELATED"/>
    <property type="match status" value="1"/>
</dbReference>
<dbReference type="OrthoDB" id="3429912at2759"/>
<keyword evidence="8" id="KW-1185">Reference proteome</keyword>
<comment type="subcellular location">
    <subcellularLocation>
        <location evidence="1">Nucleus</location>
    </subcellularLocation>
</comment>
<feature type="region of interest" description="Disordered" evidence="6">
    <location>
        <begin position="21"/>
        <end position="61"/>
    </location>
</feature>
<evidence type="ECO:0000313" key="7">
    <source>
        <dbReference type="EMBL" id="PHH70642.1"/>
    </source>
</evidence>
<organism evidence="7 8">
    <name type="scientific">Ophiocordyceps australis</name>
    <dbReference type="NCBI Taxonomy" id="1399860"/>
    <lineage>
        <taxon>Eukaryota</taxon>
        <taxon>Fungi</taxon>
        <taxon>Dikarya</taxon>
        <taxon>Ascomycota</taxon>
        <taxon>Pezizomycotina</taxon>
        <taxon>Sordariomycetes</taxon>
        <taxon>Hypocreomycetidae</taxon>
        <taxon>Hypocreales</taxon>
        <taxon>Ophiocordycipitaceae</taxon>
        <taxon>Ophiocordyceps</taxon>
    </lineage>
</organism>
<gene>
    <name evidence="7" type="ORF">CDD82_7003</name>
</gene>
<keyword evidence="2" id="KW-0805">Transcription regulation</keyword>
<dbReference type="Proteomes" id="UP000224854">
    <property type="component" value="Unassembled WGS sequence"/>
</dbReference>
<protein>
    <recommendedName>
        <fullName evidence="9">Transcription factor domain-containing protein</fullName>
    </recommendedName>
</protein>
<dbReference type="InterPro" id="IPR051089">
    <property type="entry name" value="prtT"/>
</dbReference>
<evidence type="ECO:0000256" key="1">
    <source>
        <dbReference type="ARBA" id="ARBA00004123"/>
    </source>
</evidence>
<evidence type="ECO:0008006" key="9">
    <source>
        <dbReference type="Google" id="ProtNLM"/>
    </source>
</evidence>
<keyword evidence="5" id="KW-0539">Nucleus</keyword>
<dbReference type="GO" id="GO:0000976">
    <property type="term" value="F:transcription cis-regulatory region binding"/>
    <property type="evidence" value="ECO:0007669"/>
    <property type="project" value="TreeGrafter"/>
</dbReference>
<keyword evidence="3" id="KW-0238">DNA-binding</keyword>
<dbReference type="AlphaFoldDB" id="A0A2C5YTI3"/>
<evidence type="ECO:0000256" key="4">
    <source>
        <dbReference type="ARBA" id="ARBA00023163"/>
    </source>
</evidence>
<evidence type="ECO:0000256" key="2">
    <source>
        <dbReference type="ARBA" id="ARBA00023015"/>
    </source>
</evidence>
<evidence type="ECO:0000256" key="3">
    <source>
        <dbReference type="ARBA" id="ARBA00023125"/>
    </source>
</evidence>
<evidence type="ECO:0000313" key="8">
    <source>
        <dbReference type="Proteomes" id="UP000224854"/>
    </source>
</evidence>
<dbReference type="GO" id="GO:0005634">
    <property type="term" value="C:nucleus"/>
    <property type="evidence" value="ECO:0007669"/>
    <property type="project" value="UniProtKB-SubCell"/>
</dbReference>